<comment type="caution">
    <text evidence="6">The sequence shown here is derived from an EMBL/GenBank/DDBJ whole genome shotgun (WGS) entry which is preliminary data.</text>
</comment>
<reference evidence="6" key="1">
    <citation type="submission" date="2022-07" db="EMBL/GenBank/DDBJ databases">
        <title>Phylogenomic reconstructions and comparative analyses of Kickxellomycotina fungi.</title>
        <authorList>
            <person name="Reynolds N.K."/>
            <person name="Stajich J.E."/>
            <person name="Barry K."/>
            <person name="Grigoriev I.V."/>
            <person name="Crous P."/>
            <person name="Smith M.E."/>
        </authorList>
    </citation>
    <scope>NUCLEOTIDE SEQUENCE</scope>
    <source>
        <strain evidence="6">BCRC 34297</strain>
    </source>
</reference>
<evidence type="ECO:0000256" key="4">
    <source>
        <dbReference type="PROSITE-ProRule" id="PRU00047"/>
    </source>
</evidence>
<dbReference type="GO" id="GO:0008270">
    <property type="term" value="F:zinc ion binding"/>
    <property type="evidence" value="ECO:0007669"/>
    <property type="project" value="UniProtKB-KW"/>
</dbReference>
<dbReference type="InterPro" id="IPR040194">
    <property type="entry name" value="Cwf19-like"/>
</dbReference>
<feature type="domain" description="CCHC-type" evidence="5">
    <location>
        <begin position="383"/>
        <end position="397"/>
    </location>
</feature>
<evidence type="ECO:0000256" key="1">
    <source>
        <dbReference type="ARBA" id="ARBA00022723"/>
    </source>
</evidence>
<evidence type="ECO:0000256" key="2">
    <source>
        <dbReference type="ARBA" id="ARBA00022771"/>
    </source>
</evidence>
<evidence type="ECO:0000256" key="3">
    <source>
        <dbReference type="ARBA" id="ARBA00022833"/>
    </source>
</evidence>
<dbReference type="SUPFAM" id="SSF57756">
    <property type="entry name" value="Retrovirus zinc finger-like domains"/>
    <property type="match status" value="1"/>
</dbReference>
<organism evidence="6 7">
    <name type="scientific">Coemansia pectinata</name>
    <dbReference type="NCBI Taxonomy" id="1052879"/>
    <lineage>
        <taxon>Eukaryota</taxon>
        <taxon>Fungi</taxon>
        <taxon>Fungi incertae sedis</taxon>
        <taxon>Zoopagomycota</taxon>
        <taxon>Kickxellomycotina</taxon>
        <taxon>Kickxellomycetes</taxon>
        <taxon>Kickxellales</taxon>
        <taxon>Kickxellaceae</taxon>
        <taxon>Coemansia</taxon>
    </lineage>
</organism>
<sequence>MADLSTPAKVLVVGSVNGRLAEFFAKVKKLDAKYGPFSVLLVTGNLLSRTFEDDNLAQTELESLLKNELTVPIMTYVVVGDRRLPQRLYDRAALRSGEICSNMVLLSGHGVLQTSEGIKIAYIGGRYVSPALPEPKDAEENPDNNIANSDEAVAEDVIEPVATANPAPQLDAPVYVSFNSAAITDLITQVAAENEKAFLKTQAQPSIDVLLSYDWPYGVVSPESHSSGNSAPLVTHSASNKVSFLSASIMPRYHFSAGEGMFYERLPWKYSDRIKVGRGQEAAAHFTRFIGLGSVNESEREKERWFYAMNVSPLNYVSQGKAAPGDTPKNCTANPLYRFGRLGSALDSKNLEKALASIDLANGSDAKDVDKGRRAPPPLSYVCRCCSQPGHWIQDCPTKGPNKKPRVDGAPPAGYTCHGCQKSGHWRADCPSAVPDSTSAADMHAKCWFCLANPDVDQNLMAAIGDEAYVAMSKGALVAGGSGNANGEFRAHIGPIPGGGHVLIVPIIHTDSLRRAREGDSEADKNLCAEVDRWIDAITLLFAEYGCVPLTFETCRCLPHVHTMVQMIPIPQAKAASVRSILEDMCQADGLSIGPNYPPGPNDGYLSINDPADNSRLFIPIPRTSRSFNLQFGRKLAAHILGVPEREEWKKCVVSETVEAAERDRFIAAFAKYDFTRAG</sequence>
<dbReference type="GO" id="GO:0000398">
    <property type="term" value="P:mRNA splicing, via spliceosome"/>
    <property type="evidence" value="ECO:0007669"/>
    <property type="project" value="TreeGrafter"/>
</dbReference>
<dbReference type="PANTHER" id="PTHR12072:SF4">
    <property type="entry name" value="CWF19-LIKE PROTEIN 1"/>
    <property type="match status" value="1"/>
</dbReference>
<dbReference type="EMBL" id="JANBUH010000038">
    <property type="protein sequence ID" value="KAJ2756045.1"/>
    <property type="molecule type" value="Genomic_DNA"/>
</dbReference>
<dbReference type="GO" id="GO:0061632">
    <property type="term" value="F:RNA lariat debranching enzyme activator activity"/>
    <property type="evidence" value="ECO:0007669"/>
    <property type="project" value="TreeGrafter"/>
</dbReference>
<gene>
    <name evidence="6" type="ORF">GGI19_001165</name>
</gene>
<dbReference type="PROSITE" id="PS50158">
    <property type="entry name" value="ZF_CCHC"/>
    <property type="match status" value="2"/>
</dbReference>
<dbReference type="SMART" id="SM00343">
    <property type="entry name" value="ZnF_C2HC"/>
    <property type="match status" value="2"/>
</dbReference>
<dbReference type="InterPro" id="IPR006767">
    <property type="entry name" value="Cwf19-like_C_dom-2"/>
</dbReference>
<dbReference type="GO" id="GO:0071014">
    <property type="term" value="C:post-mRNA release spliceosomal complex"/>
    <property type="evidence" value="ECO:0007669"/>
    <property type="project" value="TreeGrafter"/>
</dbReference>
<dbReference type="InterPro" id="IPR036875">
    <property type="entry name" value="Znf_CCHC_sf"/>
</dbReference>
<dbReference type="PANTHER" id="PTHR12072">
    <property type="entry name" value="CWF19, CELL CYCLE CONTROL PROTEIN"/>
    <property type="match status" value="1"/>
</dbReference>
<dbReference type="GO" id="GO:0003676">
    <property type="term" value="F:nucleic acid binding"/>
    <property type="evidence" value="ECO:0007669"/>
    <property type="project" value="InterPro"/>
</dbReference>
<dbReference type="OrthoDB" id="444325at2759"/>
<keyword evidence="7" id="KW-1185">Reference proteome</keyword>
<dbReference type="Pfam" id="PF13696">
    <property type="entry name" value="zf-CCHC_2"/>
    <property type="match status" value="2"/>
</dbReference>
<dbReference type="Gene3D" id="4.10.60.10">
    <property type="entry name" value="Zinc finger, CCHC-type"/>
    <property type="match status" value="2"/>
</dbReference>
<protein>
    <recommendedName>
        <fullName evidence="5">CCHC-type domain-containing protein</fullName>
    </recommendedName>
</protein>
<dbReference type="InterPro" id="IPR001878">
    <property type="entry name" value="Znf_CCHC"/>
</dbReference>
<dbReference type="AlphaFoldDB" id="A0A9W8H1U6"/>
<dbReference type="CDD" id="cd07380">
    <property type="entry name" value="MPP_CWF19_N"/>
    <property type="match status" value="1"/>
</dbReference>
<evidence type="ECO:0000313" key="6">
    <source>
        <dbReference type="EMBL" id="KAJ2756045.1"/>
    </source>
</evidence>
<dbReference type="Pfam" id="PF04676">
    <property type="entry name" value="CwfJ_C_2"/>
    <property type="match status" value="1"/>
</dbReference>
<feature type="domain" description="CCHC-type" evidence="5">
    <location>
        <begin position="417"/>
        <end position="432"/>
    </location>
</feature>
<name>A0A9W8H1U6_9FUNG</name>
<dbReference type="Pfam" id="PF04677">
    <property type="entry name" value="CwfJ_C_1"/>
    <property type="match status" value="1"/>
</dbReference>
<keyword evidence="3" id="KW-0862">Zinc</keyword>
<proteinExistence type="predicted"/>
<keyword evidence="2 4" id="KW-0863">Zinc-finger</keyword>
<accession>A0A9W8H1U6</accession>
<evidence type="ECO:0000259" key="5">
    <source>
        <dbReference type="PROSITE" id="PS50158"/>
    </source>
</evidence>
<evidence type="ECO:0000313" key="7">
    <source>
        <dbReference type="Proteomes" id="UP001140011"/>
    </source>
</evidence>
<dbReference type="InterPro" id="IPR006768">
    <property type="entry name" value="Cwf19-like_C_dom-1"/>
</dbReference>
<dbReference type="InterPro" id="IPR025829">
    <property type="entry name" value="Zn_knuckle_CX2CX3GHX4C"/>
</dbReference>
<dbReference type="Proteomes" id="UP001140011">
    <property type="component" value="Unassembled WGS sequence"/>
</dbReference>
<keyword evidence="1" id="KW-0479">Metal-binding</keyword>